<proteinExistence type="inferred from homology"/>
<dbReference type="EMBL" id="VENJ01000004">
    <property type="protein sequence ID" value="MTJ03720.1"/>
    <property type="molecule type" value="Genomic_DNA"/>
</dbReference>
<keyword evidence="3" id="KW-0378">Hydrolase</keyword>
<evidence type="ECO:0000313" key="7">
    <source>
        <dbReference type="Proteomes" id="UP000483078"/>
    </source>
</evidence>
<dbReference type="PANTHER" id="PTHR42987">
    <property type="entry name" value="PEPTIDASE S49"/>
    <property type="match status" value="1"/>
</dbReference>
<keyword evidence="2" id="KW-0645">Protease</keyword>
<evidence type="ECO:0000256" key="2">
    <source>
        <dbReference type="ARBA" id="ARBA00022670"/>
    </source>
</evidence>
<comment type="caution">
    <text evidence="6">The sequence shown here is derived from an EMBL/GenBank/DDBJ whole genome shotgun (WGS) entry which is preliminary data.</text>
</comment>
<evidence type="ECO:0000259" key="5">
    <source>
        <dbReference type="Pfam" id="PF01343"/>
    </source>
</evidence>
<dbReference type="Pfam" id="PF01343">
    <property type="entry name" value="Peptidase_S49"/>
    <property type="match status" value="1"/>
</dbReference>
<accession>A0A7C9LM16</accession>
<dbReference type="InterPro" id="IPR002142">
    <property type="entry name" value="Peptidase_S49"/>
</dbReference>
<reference evidence="6 7" key="1">
    <citation type="submission" date="2019-06" db="EMBL/GenBank/DDBJ databases">
        <title>Enrichment of Autotrophic Halophilic Microorganisms from Red Sea Brine Pool Using Microbial Electrosynthesis System.</title>
        <authorList>
            <person name="Alqahtani M.F."/>
            <person name="Bajracharya S."/>
            <person name="Katuri K.P."/>
            <person name="Ali M."/>
            <person name="Saikaly P.E."/>
        </authorList>
    </citation>
    <scope>NUCLEOTIDE SEQUENCE [LARGE SCALE GENOMIC DNA]</scope>
    <source>
        <strain evidence="6">MES6</strain>
    </source>
</reference>
<gene>
    <name evidence="6" type="ORF">FH759_03350</name>
</gene>
<dbReference type="Proteomes" id="UP000483078">
    <property type="component" value="Unassembled WGS sequence"/>
</dbReference>
<evidence type="ECO:0000256" key="4">
    <source>
        <dbReference type="ARBA" id="ARBA00022825"/>
    </source>
</evidence>
<evidence type="ECO:0000256" key="3">
    <source>
        <dbReference type="ARBA" id="ARBA00022801"/>
    </source>
</evidence>
<dbReference type="PANTHER" id="PTHR42987:SF8">
    <property type="entry name" value="PROTEINASE"/>
    <property type="match status" value="1"/>
</dbReference>
<evidence type="ECO:0000313" key="6">
    <source>
        <dbReference type="EMBL" id="MTJ03720.1"/>
    </source>
</evidence>
<protein>
    <submittedName>
        <fullName evidence="6">S49 family peptidase</fullName>
    </submittedName>
</protein>
<sequence length="265" mass="28742">MKRFIPFVQGPPVVAVIRLTGSIGLGGRAALSDNALRPVIERAFRRGKPKAVALVINSPGGSPVQSALIAARIRGLAEKHKLPVHAFVEDVAASGGYWLAAAADDIWADAGSIVGSIGVISAGFGAHDLIERYGIERRVFTSAKSKSILDPFLPQKEEDVEILKGLLEEMHSGFVSYVQQRRGDKLSDDEDLFSGRFWLGGTARELGLIDGIAHPEDKLRELYGDKSVFLRYGPRRGLMQRLSASVVTDVMADVEDRASFARYGL</sequence>
<dbReference type="InterPro" id="IPR029045">
    <property type="entry name" value="ClpP/crotonase-like_dom_sf"/>
</dbReference>
<evidence type="ECO:0000256" key="1">
    <source>
        <dbReference type="ARBA" id="ARBA00008683"/>
    </source>
</evidence>
<organism evidence="6 7">
    <name type="scientific">Sediminimonas qiaohouensis</name>
    <dbReference type="NCBI Taxonomy" id="552061"/>
    <lineage>
        <taxon>Bacteria</taxon>
        <taxon>Pseudomonadati</taxon>
        <taxon>Pseudomonadota</taxon>
        <taxon>Alphaproteobacteria</taxon>
        <taxon>Rhodobacterales</taxon>
        <taxon>Roseobacteraceae</taxon>
        <taxon>Sediminimonas</taxon>
    </lineage>
</organism>
<dbReference type="GO" id="GO:0006508">
    <property type="term" value="P:proteolysis"/>
    <property type="evidence" value="ECO:0007669"/>
    <property type="project" value="UniProtKB-KW"/>
</dbReference>
<dbReference type="CDD" id="cd07023">
    <property type="entry name" value="S49_Sppa_N_C"/>
    <property type="match status" value="1"/>
</dbReference>
<dbReference type="AlphaFoldDB" id="A0A7C9LM16"/>
<dbReference type="Gene3D" id="6.20.330.10">
    <property type="match status" value="1"/>
</dbReference>
<keyword evidence="4" id="KW-0720">Serine protease</keyword>
<dbReference type="SUPFAM" id="SSF52096">
    <property type="entry name" value="ClpP/crotonase"/>
    <property type="match status" value="1"/>
</dbReference>
<feature type="domain" description="Peptidase S49" evidence="5">
    <location>
        <begin position="79"/>
        <end position="222"/>
    </location>
</feature>
<dbReference type="RefSeq" id="WP_026758206.1">
    <property type="nucleotide sequence ID" value="NZ_VENJ01000004.1"/>
</dbReference>
<comment type="similarity">
    <text evidence="1">Belongs to the peptidase S49 family.</text>
</comment>
<dbReference type="GO" id="GO:0008236">
    <property type="term" value="F:serine-type peptidase activity"/>
    <property type="evidence" value="ECO:0007669"/>
    <property type="project" value="UniProtKB-KW"/>
</dbReference>
<dbReference type="Gene3D" id="3.90.226.10">
    <property type="entry name" value="2-enoyl-CoA Hydratase, Chain A, domain 1"/>
    <property type="match status" value="1"/>
</dbReference>
<dbReference type="InterPro" id="IPR047272">
    <property type="entry name" value="S49_SppA_C"/>
</dbReference>
<name>A0A7C9LM16_9RHOB</name>